<sequence length="362" mass="40868">MAVINNPTSMKGPAEAVHGWMFIGSAFNLLLMGVMASQMYMYYVKYKDDRTWIKALVAGIFVLDVVNTVFLFTYLYRSLITFYGEVEFLSKTDWILATGAWTTGVIACAVQLFFAWRILVLTKNWIYVVVIATLSLTGCGASLVVPIKTGNFIHVTEFHKIRSAVTMWLACEVAADVVITALLVWYLVRFLRRKHKTGFRRSDMMVDRIIRVTLQTGLLTMVVASVDLFFFLADPTGTHFLFNFPLAKLYANSLMSSLNSRHGWKFNGTTSVGTGSESQVNTTGGVQKRIHMSNMKKTDVIVEPSVIRTHPAEVFVHVEQHELRDVKGDERFDEKPHTLHSQSSVEISVDGKRWGADKDTWV</sequence>
<feature type="region of interest" description="Disordered" evidence="1">
    <location>
        <begin position="328"/>
        <end position="350"/>
    </location>
</feature>
<dbReference type="PANTHER" id="PTHR40465">
    <property type="entry name" value="CHROMOSOME 1, WHOLE GENOME SHOTGUN SEQUENCE"/>
    <property type="match status" value="1"/>
</dbReference>
<feature type="transmembrane region" description="Helical" evidence="2">
    <location>
        <begin position="167"/>
        <end position="188"/>
    </location>
</feature>
<dbReference type="PANTHER" id="PTHR40465:SF1">
    <property type="entry name" value="DUF6534 DOMAIN-CONTAINING PROTEIN"/>
    <property type="match status" value="1"/>
</dbReference>
<dbReference type="OrthoDB" id="3183258at2759"/>
<feature type="compositionally biased region" description="Basic and acidic residues" evidence="1">
    <location>
        <begin position="328"/>
        <end position="337"/>
    </location>
</feature>
<keyword evidence="2" id="KW-1133">Transmembrane helix</keyword>
<feature type="domain" description="DUF6534" evidence="3">
    <location>
        <begin position="173"/>
        <end position="262"/>
    </location>
</feature>
<evidence type="ECO:0000313" key="5">
    <source>
        <dbReference type="Proteomes" id="UP000467700"/>
    </source>
</evidence>
<feature type="transmembrane region" description="Helical" evidence="2">
    <location>
        <begin position="94"/>
        <end position="114"/>
    </location>
</feature>
<feature type="transmembrane region" description="Helical" evidence="2">
    <location>
        <begin position="55"/>
        <end position="74"/>
    </location>
</feature>
<evidence type="ECO:0000259" key="3">
    <source>
        <dbReference type="Pfam" id="PF20152"/>
    </source>
</evidence>
<proteinExistence type="predicted"/>
<name>A0A8S0W312_CYCAE</name>
<keyword evidence="2" id="KW-0472">Membrane</keyword>
<organism evidence="4 5">
    <name type="scientific">Cyclocybe aegerita</name>
    <name type="common">Black poplar mushroom</name>
    <name type="synonym">Agrocybe aegerita</name>
    <dbReference type="NCBI Taxonomy" id="1973307"/>
    <lineage>
        <taxon>Eukaryota</taxon>
        <taxon>Fungi</taxon>
        <taxon>Dikarya</taxon>
        <taxon>Basidiomycota</taxon>
        <taxon>Agaricomycotina</taxon>
        <taxon>Agaricomycetes</taxon>
        <taxon>Agaricomycetidae</taxon>
        <taxon>Agaricales</taxon>
        <taxon>Agaricineae</taxon>
        <taxon>Bolbitiaceae</taxon>
        <taxon>Cyclocybe</taxon>
    </lineage>
</organism>
<evidence type="ECO:0000313" key="4">
    <source>
        <dbReference type="EMBL" id="CAA7260424.1"/>
    </source>
</evidence>
<dbReference type="EMBL" id="CACVBS010000029">
    <property type="protein sequence ID" value="CAA7260424.1"/>
    <property type="molecule type" value="Genomic_DNA"/>
</dbReference>
<feature type="transmembrane region" description="Helical" evidence="2">
    <location>
        <begin position="209"/>
        <end position="233"/>
    </location>
</feature>
<feature type="transmembrane region" description="Helical" evidence="2">
    <location>
        <begin position="126"/>
        <end position="147"/>
    </location>
</feature>
<dbReference type="InterPro" id="IPR045339">
    <property type="entry name" value="DUF6534"/>
</dbReference>
<feature type="transmembrane region" description="Helical" evidence="2">
    <location>
        <begin position="20"/>
        <end position="43"/>
    </location>
</feature>
<accession>A0A8S0W312</accession>
<comment type="caution">
    <text evidence="4">The sequence shown here is derived from an EMBL/GenBank/DDBJ whole genome shotgun (WGS) entry which is preliminary data.</text>
</comment>
<keyword evidence="5" id="KW-1185">Reference proteome</keyword>
<reference evidence="4 5" key="1">
    <citation type="submission" date="2020-01" db="EMBL/GenBank/DDBJ databases">
        <authorList>
            <person name="Gupta K D."/>
        </authorList>
    </citation>
    <scope>NUCLEOTIDE SEQUENCE [LARGE SCALE GENOMIC DNA]</scope>
</reference>
<gene>
    <name evidence="4" type="ORF">AAE3_LOCUS2778</name>
</gene>
<dbReference type="Pfam" id="PF20152">
    <property type="entry name" value="DUF6534"/>
    <property type="match status" value="1"/>
</dbReference>
<evidence type="ECO:0000256" key="1">
    <source>
        <dbReference type="SAM" id="MobiDB-lite"/>
    </source>
</evidence>
<evidence type="ECO:0000256" key="2">
    <source>
        <dbReference type="SAM" id="Phobius"/>
    </source>
</evidence>
<keyword evidence="2" id="KW-0812">Transmembrane</keyword>
<dbReference type="Proteomes" id="UP000467700">
    <property type="component" value="Unassembled WGS sequence"/>
</dbReference>
<dbReference type="AlphaFoldDB" id="A0A8S0W312"/>
<protein>
    <recommendedName>
        <fullName evidence="3">DUF6534 domain-containing protein</fullName>
    </recommendedName>
</protein>